<dbReference type="EMBL" id="JAHWGI010001240">
    <property type="protein sequence ID" value="KAK3925704.1"/>
    <property type="molecule type" value="Genomic_DNA"/>
</dbReference>
<dbReference type="Gene3D" id="2.60.40.10">
    <property type="entry name" value="Immunoglobulins"/>
    <property type="match status" value="1"/>
</dbReference>
<reference evidence="1" key="1">
    <citation type="submission" date="2021-07" db="EMBL/GenBank/DDBJ databases">
        <authorList>
            <person name="Catto M.A."/>
            <person name="Jacobson A."/>
            <person name="Kennedy G."/>
            <person name="Labadie P."/>
            <person name="Hunt B.G."/>
            <person name="Srinivasan R."/>
        </authorList>
    </citation>
    <scope>NUCLEOTIDE SEQUENCE</scope>
    <source>
        <strain evidence="1">PL_HMW_Pooled</strain>
        <tissue evidence="1">Head</tissue>
    </source>
</reference>
<organism evidence="1 2">
    <name type="scientific">Frankliniella fusca</name>
    <dbReference type="NCBI Taxonomy" id="407009"/>
    <lineage>
        <taxon>Eukaryota</taxon>
        <taxon>Metazoa</taxon>
        <taxon>Ecdysozoa</taxon>
        <taxon>Arthropoda</taxon>
        <taxon>Hexapoda</taxon>
        <taxon>Insecta</taxon>
        <taxon>Pterygota</taxon>
        <taxon>Neoptera</taxon>
        <taxon>Paraneoptera</taxon>
        <taxon>Thysanoptera</taxon>
        <taxon>Terebrantia</taxon>
        <taxon>Thripoidea</taxon>
        <taxon>Thripidae</taxon>
        <taxon>Frankliniella</taxon>
    </lineage>
</organism>
<dbReference type="Proteomes" id="UP001219518">
    <property type="component" value="Unassembled WGS sequence"/>
</dbReference>
<gene>
    <name evidence="1" type="ORF">KUF71_013953</name>
</gene>
<dbReference type="SUPFAM" id="SSF48726">
    <property type="entry name" value="Immunoglobulin"/>
    <property type="match status" value="1"/>
</dbReference>
<dbReference type="InterPro" id="IPR036179">
    <property type="entry name" value="Ig-like_dom_sf"/>
</dbReference>
<name>A0AAE1HQM3_9NEOP</name>
<evidence type="ECO:0000313" key="1">
    <source>
        <dbReference type="EMBL" id="KAK3925704.1"/>
    </source>
</evidence>
<dbReference type="InterPro" id="IPR013783">
    <property type="entry name" value="Ig-like_fold"/>
</dbReference>
<accession>A0AAE1HQM3</accession>
<evidence type="ECO:0000313" key="2">
    <source>
        <dbReference type="Proteomes" id="UP001219518"/>
    </source>
</evidence>
<dbReference type="AlphaFoldDB" id="A0AAE1HQM3"/>
<sequence>MKSLDRIRRAHGRFDVRGRTFEEALTWSDAKALGPRAHFSAASRPAALTVDGVVLDDAGVYRCRADFSNSATRNSRVNLTVIDENFDHHDRSVMVKALEEASSNFAWTAPDRMAMPVKWGWLTA</sequence>
<comment type="caution">
    <text evidence="1">The sequence shown here is derived from an EMBL/GenBank/DDBJ whole genome shotgun (WGS) entry which is preliminary data.</text>
</comment>
<protein>
    <submittedName>
        <fullName evidence="1">Immunoglobulin superfamily DCC subclass member 3</fullName>
    </submittedName>
</protein>
<dbReference type="PANTHER" id="PTHR23278:SF26">
    <property type="entry name" value="SIDESTEP III, ISOFORM O"/>
    <property type="match status" value="1"/>
</dbReference>
<keyword evidence="2" id="KW-1185">Reference proteome</keyword>
<dbReference type="PANTHER" id="PTHR23278">
    <property type="entry name" value="SIDESTEP PROTEIN"/>
    <property type="match status" value="1"/>
</dbReference>
<proteinExistence type="predicted"/>
<reference evidence="1" key="2">
    <citation type="journal article" date="2023" name="BMC Genomics">
        <title>Pest status, molecular evolution, and epigenetic factors derived from the genome assembly of Frankliniella fusca, a thysanopteran phytovirus vector.</title>
        <authorList>
            <person name="Catto M.A."/>
            <person name="Labadie P.E."/>
            <person name="Jacobson A.L."/>
            <person name="Kennedy G.G."/>
            <person name="Srinivasan R."/>
            <person name="Hunt B.G."/>
        </authorList>
    </citation>
    <scope>NUCLEOTIDE SEQUENCE</scope>
    <source>
        <strain evidence="1">PL_HMW_Pooled</strain>
    </source>
</reference>